<dbReference type="EMBL" id="BJYD01000037">
    <property type="protein sequence ID" value="GEN55402.1"/>
    <property type="molecule type" value="Genomic_DNA"/>
</dbReference>
<dbReference type="Proteomes" id="UP000321886">
    <property type="component" value="Unassembled WGS sequence"/>
</dbReference>
<gene>
    <name evidence="3" type="ORF">HFA01_36640</name>
</gene>
<dbReference type="CDD" id="cd05829">
    <property type="entry name" value="Sortase_F"/>
    <property type="match status" value="1"/>
</dbReference>
<evidence type="ECO:0000256" key="1">
    <source>
        <dbReference type="ARBA" id="ARBA00022801"/>
    </source>
</evidence>
<dbReference type="OrthoDB" id="525039at2"/>
<keyword evidence="1" id="KW-0378">Hydrolase</keyword>
<evidence type="ECO:0000313" key="4">
    <source>
        <dbReference type="Proteomes" id="UP000321886"/>
    </source>
</evidence>
<sequence length="226" mass="24911">MVRKISPLALGLLVFFISFQMLNEEPAEEPRVLSTSETTRTQGVEVKKESLVSDQLEKAPIEQNYAPAVKASSEQSGITPDRIQIPSIHVDASIKALGYTPEGGMAVPKTLVDVGWFEPGTMPGNQGNAVIAGHVDGNSRPAVFYDLKDLNPGDEIHVYGDHMKLTFEIIRMESYPYEDAPIREIFGPTNSHNLNLITCTGAYDKEASTYSERLAVFSVLKDRQKL</sequence>
<dbReference type="Pfam" id="PF04203">
    <property type="entry name" value="Sortase"/>
    <property type="match status" value="1"/>
</dbReference>
<evidence type="ECO:0008006" key="5">
    <source>
        <dbReference type="Google" id="ProtNLM"/>
    </source>
</evidence>
<reference evidence="3 4" key="1">
    <citation type="submission" date="2019-07" db="EMBL/GenBank/DDBJ databases">
        <title>Whole genome shotgun sequence of Halobacillus faecis NBRC 103569.</title>
        <authorList>
            <person name="Hosoyama A."/>
            <person name="Uohara A."/>
            <person name="Ohji S."/>
            <person name="Ichikawa N."/>
        </authorList>
    </citation>
    <scope>NUCLEOTIDE SEQUENCE [LARGE SCALE GENOMIC DNA]</scope>
    <source>
        <strain evidence="3 4">NBRC 103569</strain>
    </source>
</reference>
<comment type="caution">
    <text evidence="3">The sequence shown here is derived from an EMBL/GenBank/DDBJ whole genome shotgun (WGS) entry which is preliminary data.</text>
</comment>
<dbReference type="AlphaFoldDB" id="A0A511WZ47"/>
<name>A0A511WZ47_9BACI</name>
<organism evidence="3 4">
    <name type="scientific">Halobacillus faecis</name>
    <dbReference type="NCBI Taxonomy" id="360184"/>
    <lineage>
        <taxon>Bacteria</taxon>
        <taxon>Bacillati</taxon>
        <taxon>Bacillota</taxon>
        <taxon>Bacilli</taxon>
        <taxon>Bacillales</taxon>
        <taxon>Bacillaceae</taxon>
        <taxon>Halobacillus</taxon>
    </lineage>
</organism>
<feature type="active site" description="Acyl-thioester intermediate" evidence="2">
    <location>
        <position position="199"/>
    </location>
</feature>
<dbReference type="InterPro" id="IPR005754">
    <property type="entry name" value="Sortase"/>
</dbReference>
<protein>
    <recommendedName>
        <fullName evidence="5">Class F sortase</fullName>
    </recommendedName>
</protein>
<dbReference type="RefSeq" id="WP_146818775.1">
    <property type="nucleotide sequence ID" value="NZ_BJYD01000037.1"/>
</dbReference>
<evidence type="ECO:0000256" key="2">
    <source>
        <dbReference type="PIRSR" id="PIRSR605754-1"/>
    </source>
</evidence>
<accession>A0A511WZ47</accession>
<proteinExistence type="predicted"/>
<dbReference type="SUPFAM" id="SSF63817">
    <property type="entry name" value="Sortase"/>
    <property type="match status" value="1"/>
</dbReference>
<dbReference type="Gene3D" id="2.40.260.10">
    <property type="entry name" value="Sortase"/>
    <property type="match status" value="1"/>
</dbReference>
<keyword evidence="4" id="KW-1185">Reference proteome</keyword>
<dbReference type="GO" id="GO:0016787">
    <property type="term" value="F:hydrolase activity"/>
    <property type="evidence" value="ECO:0007669"/>
    <property type="project" value="UniProtKB-KW"/>
</dbReference>
<feature type="active site" description="Proton donor/acceptor" evidence="2">
    <location>
        <position position="134"/>
    </location>
</feature>
<dbReference type="InterPro" id="IPR042001">
    <property type="entry name" value="Sortase_F"/>
</dbReference>
<dbReference type="InterPro" id="IPR023365">
    <property type="entry name" value="Sortase_dom-sf"/>
</dbReference>
<evidence type="ECO:0000313" key="3">
    <source>
        <dbReference type="EMBL" id="GEN55402.1"/>
    </source>
</evidence>